<reference evidence="1" key="1">
    <citation type="submission" date="2020-01" db="EMBL/GenBank/DDBJ databases">
        <title>Genome sequence of Kobresia littledalei, the first chromosome-level genome in the family Cyperaceae.</title>
        <authorList>
            <person name="Qu G."/>
        </authorList>
    </citation>
    <scope>NUCLEOTIDE SEQUENCE</scope>
    <source>
        <strain evidence="1">C.B.Clarke</strain>
        <tissue evidence="1">Leaf</tissue>
    </source>
</reference>
<dbReference type="EMBL" id="SWLB01000019">
    <property type="protein sequence ID" value="KAF3326014.1"/>
    <property type="molecule type" value="Genomic_DNA"/>
</dbReference>
<dbReference type="Proteomes" id="UP000623129">
    <property type="component" value="Unassembled WGS sequence"/>
</dbReference>
<proteinExistence type="predicted"/>
<keyword evidence="2" id="KW-1185">Reference proteome</keyword>
<gene>
    <name evidence="1" type="ORF">FCM35_KLT09094</name>
</gene>
<sequence>MAFCTDPIGSSSRVKEAEKVNIDAPYQSFQLVYVEGKISDHKFLVTYLLGMILESETGHWF</sequence>
<evidence type="ECO:0000313" key="1">
    <source>
        <dbReference type="EMBL" id="KAF3326014.1"/>
    </source>
</evidence>
<comment type="caution">
    <text evidence="1">The sequence shown here is derived from an EMBL/GenBank/DDBJ whole genome shotgun (WGS) entry which is preliminary data.</text>
</comment>
<organism evidence="1 2">
    <name type="scientific">Carex littledalei</name>
    <dbReference type="NCBI Taxonomy" id="544730"/>
    <lineage>
        <taxon>Eukaryota</taxon>
        <taxon>Viridiplantae</taxon>
        <taxon>Streptophyta</taxon>
        <taxon>Embryophyta</taxon>
        <taxon>Tracheophyta</taxon>
        <taxon>Spermatophyta</taxon>
        <taxon>Magnoliopsida</taxon>
        <taxon>Liliopsida</taxon>
        <taxon>Poales</taxon>
        <taxon>Cyperaceae</taxon>
        <taxon>Cyperoideae</taxon>
        <taxon>Cariceae</taxon>
        <taxon>Carex</taxon>
        <taxon>Carex subgen. Euthyceras</taxon>
    </lineage>
</organism>
<dbReference type="AlphaFoldDB" id="A0A833QVR7"/>
<protein>
    <submittedName>
        <fullName evidence="1">Uncharacterized protein</fullName>
    </submittedName>
</protein>
<evidence type="ECO:0000313" key="2">
    <source>
        <dbReference type="Proteomes" id="UP000623129"/>
    </source>
</evidence>
<name>A0A833QVR7_9POAL</name>
<accession>A0A833QVR7</accession>